<keyword evidence="2" id="KW-1185">Reference proteome</keyword>
<evidence type="ECO:0000313" key="2">
    <source>
        <dbReference type="Proteomes" id="UP001060371"/>
    </source>
</evidence>
<dbReference type="Proteomes" id="UP001060371">
    <property type="component" value="Segment"/>
</dbReference>
<organism evidence="1 2">
    <name type="scientific">Gordonia phage ViaConlectus</name>
    <dbReference type="NCBI Taxonomy" id="2972515"/>
    <lineage>
        <taxon>Viruses</taxon>
        <taxon>Duplodnaviria</taxon>
        <taxon>Heunggongvirae</taxon>
        <taxon>Uroviricota</taxon>
        <taxon>Caudoviricetes</taxon>
        <taxon>Stackebrandtviridae</taxon>
        <taxon>Schenleyvirinae</taxon>
        <taxon>Zitchvirus</taxon>
        <taxon>Zitchvirus viaconlectus</taxon>
    </lineage>
</organism>
<protein>
    <submittedName>
        <fullName evidence="1">Uncharacterized protein</fullName>
    </submittedName>
</protein>
<accession>A0A976YGZ7</accession>
<reference evidence="1" key="1">
    <citation type="submission" date="2022-07" db="EMBL/GenBank/DDBJ databases">
        <authorList>
            <person name="Adams L.M."/>
            <person name="Freeman R.E."/>
            <person name="Laschanzky S.A."/>
            <person name="Martinez L.Angel."/>
            <person name="Morben M.S."/>
            <person name="Bowder D.M."/>
            <person name="Doyle E.L."/>
            <person name="Butela K.A."/>
            <person name="Garlena R.A."/>
            <person name="Russell D.A."/>
            <person name="Jacobs-Sera D."/>
            <person name="Hatfull G.F."/>
        </authorList>
    </citation>
    <scope>NUCLEOTIDE SEQUENCE</scope>
</reference>
<gene>
    <name evidence="1" type="primary">86</name>
    <name evidence="1" type="ORF">SEA_VIACONLECTUS_86</name>
</gene>
<dbReference type="EMBL" id="OP068342">
    <property type="protein sequence ID" value="UVG35048.1"/>
    <property type="molecule type" value="Genomic_DNA"/>
</dbReference>
<proteinExistence type="predicted"/>
<name>A0A976YGZ7_9CAUD</name>
<sequence>MGLTGTVTVYRCETCRQTWTWRNVPDNDPVIRQLRHAHRGHRLTITADGAYQGRHRSGTGENVIEMIARIKIRRLTDEVLHISEGRDLGV</sequence>
<evidence type="ECO:0000313" key="1">
    <source>
        <dbReference type="EMBL" id="UVG35048.1"/>
    </source>
</evidence>